<dbReference type="InterPro" id="IPR046485">
    <property type="entry name" value="DUF6578"/>
</dbReference>
<keyword evidence="2" id="KW-1185">Reference proteome</keyword>
<proteinExistence type="predicted"/>
<gene>
    <name evidence="1" type="ORF">RS84_01070</name>
</gene>
<accession>A0A0M2HNP4</accession>
<dbReference type="PATRIC" id="fig|273678.4.peg.1066"/>
<evidence type="ECO:0000313" key="2">
    <source>
        <dbReference type="Proteomes" id="UP000033900"/>
    </source>
</evidence>
<sequence>MRIWLSGWDWGCCGDPFQVGSEVSLGLAYGIDAWLANALGAELAETVDAREMHHEDEPLPQRMGVVTAIAAVRLRHEGGFPVAGSAQIAPASAVPWSVPDERPPSGFLVDLDLRG</sequence>
<organism evidence="1 2">
    <name type="scientific">Microbacterium hydrocarbonoxydans</name>
    <dbReference type="NCBI Taxonomy" id="273678"/>
    <lineage>
        <taxon>Bacteria</taxon>
        <taxon>Bacillati</taxon>
        <taxon>Actinomycetota</taxon>
        <taxon>Actinomycetes</taxon>
        <taxon>Micrococcales</taxon>
        <taxon>Microbacteriaceae</taxon>
        <taxon>Microbacterium</taxon>
    </lineage>
</organism>
<name>A0A0M2HNP4_9MICO</name>
<dbReference type="OrthoDB" id="2084645at2"/>
<dbReference type="Pfam" id="PF20218">
    <property type="entry name" value="DUF6578"/>
    <property type="match status" value="1"/>
</dbReference>
<dbReference type="EMBL" id="JYJB01000007">
    <property type="protein sequence ID" value="KJL48311.1"/>
    <property type="molecule type" value="Genomic_DNA"/>
</dbReference>
<dbReference type="Proteomes" id="UP000033900">
    <property type="component" value="Unassembled WGS sequence"/>
</dbReference>
<comment type="caution">
    <text evidence="1">The sequence shown here is derived from an EMBL/GenBank/DDBJ whole genome shotgun (WGS) entry which is preliminary data.</text>
</comment>
<dbReference type="RefSeq" id="WP_045256731.1">
    <property type="nucleotide sequence ID" value="NZ_JYJB01000007.1"/>
</dbReference>
<protein>
    <submittedName>
        <fullName evidence="1">Uncharacterized protein</fullName>
    </submittedName>
</protein>
<evidence type="ECO:0000313" key="1">
    <source>
        <dbReference type="EMBL" id="KJL48311.1"/>
    </source>
</evidence>
<reference evidence="1 2" key="1">
    <citation type="submission" date="2015-02" db="EMBL/GenBank/DDBJ databases">
        <title>Draft genome sequences of ten Microbacterium spp. with emphasis on heavy metal contaminated environments.</title>
        <authorList>
            <person name="Corretto E."/>
        </authorList>
    </citation>
    <scope>NUCLEOTIDE SEQUENCE [LARGE SCALE GENOMIC DNA]</scope>
    <source>
        <strain evidence="1 2">SA35</strain>
    </source>
</reference>
<dbReference type="AlphaFoldDB" id="A0A0M2HNP4"/>